<dbReference type="PANTHER" id="PTHR38790">
    <property type="entry name" value="2EXR DOMAIN-CONTAINING PROTEIN-RELATED"/>
    <property type="match status" value="1"/>
</dbReference>
<dbReference type="InterPro" id="IPR056632">
    <property type="entry name" value="DUF7730"/>
</dbReference>
<evidence type="ECO:0000313" key="2">
    <source>
        <dbReference type="EMBL" id="KAL2071917.1"/>
    </source>
</evidence>
<keyword evidence="3" id="KW-1185">Reference proteome</keyword>
<dbReference type="EMBL" id="JAZHXI010000005">
    <property type="protein sequence ID" value="KAL2071917.1"/>
    <property type="molecule type" value="Genomic_DNA"/>
</dbReference>
<dbReference type="Pfam" id="PF24864">
    <property type="entry name" value="DUF7730"/>
    <property type="match status" value="1"/>
</dbReference>
<gene>
    <name evidence="2" type="ORF">VTL71DRAFT_13152</name>
</gene>
<dbReference type="Proteomes" id="UP001595075">
    <property type="component" value="Unassembled WGS sequence"/>
</dbReference>
<sequence>MVFGLREWLSSLMTLRSCGTQPPKDCCDYDLPAPRLILNRLPITRPSTPCSSPTPELYSAVPSLDHLSAPRTSAQMPLLELLPLEIRQKIWALVLGGQTYQLGIESNYWEPDYLSSTRCLCADLDKCPGWCSWREEREKRSLLDGRHRPPFKMGNSLRLLTVCRQVYTEAIDIMYSSNIFVVRHTRDMEYLPLTILPQRMNAIRNLRLTCDFSGRPPINLCDCDWAKGNKWERILPVRQKKWENMWNILSNMTGLRQLYVKLHVGDNWATINLDSAAVLLEPVKQVTRPELFVLTLPFPAMYEGMPPVNSRMPGKAINGWEGFDPWDDLPNCKIRRISQDELWAT</sequence>
<comment type="caution">
    <text evidence="2">The sequence shown here is derived from an EMBL/GenBank/DDBJ whole genome shotgun (WGS) entry which is preliminary data.</text>
</comment>
<organism evidence="2 3">
    <name type="scientific">Oculimacula yallundae</name>
    <dbReference type="NCBI Taxonomy" id="86028"/>
    <lineage>
        <taxon>Eukaryota</taxon>
        <taxon>Fungi</taxon>
        <taxon>Dikarya</taxon>
        <taxon>Ascomycota</taxon>
        <taxon>Pezizomycotina</taxon>
        <taxon>Leotiomycetes</taxon>
        <taxon>Helotiales</taxon>
        <taxon>Ploettnerulaceae</taxon>
        <taxon>Oculimacula</taxon>
    </lineage>
</organism>
<protein>
    <recommendedName>
        <fullName evidence="1">DUF7730 domain-containing protein</fullName>
    </recommendedName>
</protein>
<name>A0ABR4CPJ7_9HELO</name>
<evidence type="ECO:0000259" key="1">
    <source>
        <dbReference type="Pfam" id="PF24864"/>
    </source>
</evidence>
<proteinExistence type="predicted"/>
<feature type="domain" description="DUF7730" evidence="1">
    <location>
        <begin position="74"/>
        <end position="301"/>
    </location>
</feature>
<dbReference type="PANTHER" id="PTHR38790:SF9">
    <property type="entry name" value="F-BOX DOMAIN-CONTAINING PROTEIN"/>
    <property type="match status" value="1"/>
</dbReference>
<reference evidence="2 3" key="1">
    <citation type="journal article" date="2024" name="Commun. Biol.">
        <title>Comparative genomic analysis of thermophilic fungi reveals convergent evolutionary adaptations and gene losses.</title>
        <authorList>
            <person name="Steindorff A.S."/>
            <person name="Aguilar-Pontes M.V."/>
            <person name="Robinson A.J."/>
            <person name="Andreopoulos B."/>
            <person name="LaButti K."/>
            <person name="Kuo A."/>
            <person name="Mondo S."/>
            <person name="Riley R."/>
            <person name="Otillar R."/>
            <person name="Haridas S."/>
            <person name="Lipzen A."/>
            <person name="Grimwood J."/>
            <person name="Schmutz J."/>
            <person name="Clum A."/>
            <person name="Reid I.D."/>
            <person name="Moisan M.C."/>
            <person name="Butler G."/>
            <person name="Nguyen T.T.M."/>
            <person name="Dewar K."/>
            <person name="Conant G."/>
            <person name="Drula E."/>
            <person name="Henrissat B."/>
            <person name="Hansel C."/>
            <person name="Singer S."/>
            <person name="Hutchinson M.I."/>
            <person name="de Vries R.P."/>
            <person name="Natvig D.O."/>
            <person name="Powell A.J."/>
            <person name="Tsang A."/>
            <person name="Grigoriev I.V."/>
        </authorList>
    </citation>
    <scope>NUCLEOTIDE SEQUENCE [LARGE SCALE GENOMIC DNA]</scope>
    <source>
        <strain evidence="2 3">CBS 494.80</strain>
    </source>
</reference>
<evidence type="ECO:0000313" key="3">
    <source>
        <dbReference type="Proteomes" id="UP001595075"/>
    </source>
</evidence>
<accession>A0ABR4CPJ7</accession>